<protein>
    <submittedName>
        <fullName evidence="1">Uncharacterized protein</fullName>
    </submittedName>
</protein>
<gene>
    <name evidence="1" type="ORF">J2X01_001572</name>
</gene>
<proteinExistence type="predicted"/>
<evidence type="ECO:0000313" key="2">
    <source>
        <dbReference type="Proteomes" id="UP001252243"/>
    </source>
</evidence>
<comment type="caution">
    <text evidence="1">The sequence shown here is derived from an EMBL/GenBank/DDBJ whole genome shotgun (WGS) entry which is preliminary data.</text>
</comment>
<name>A0ABU1UAR4_9MICC</name>
<dbReference type="EMBL" id="JAVDVQ010000005">
    <property type="protein sequence ID" value="MDR7082284.1"/>
    <property type="molecule type" value="Genomic_DNA"/>
</dbReference>
<evidence type="ECO:0000313" key="1">
    <source>
        <dbReference type="EMBL" id="MDR7082284.1"/>
    </source>
</evidence>
<sequence>MTRNSTTRSSRRRWTAAIFIIAGALVGIPAVAAGNNMFSQAVGRVTVVTDADGRERTVYWHDYPGIADVDPQKILQGPTPEEGLAAGQDMIAEVRAALTAQLQLEWAPTPDGQEVFDPFVHQIQNYFGGESLLTAMNALPSQSTSVPRAWADKQRTLAIIGTVIARHGYSAPVIDTFDQWTDEQRTSDLGGKTPETQVIVSGMAQGPAGQWLSFTFQDLAKDATGRLEERLTRPTESGWQLDTLRLSYGANGLLPDAYREEFKERLEPFAGQTPPAPLAT</sequence>
<reference evidence="1 2" key="1">
    <citation type="submission" date="2023-07" db="EMBL/GenBank/DDBJ databases">
        <title>Sorghum-associated microbial communities from plants grown in Nebraska, USA.</title>
        <authorList>
            <person name="Schachtman D."/>
        </authorList>
    </citation>
    <scope>NUCLEOTIDE SEQUENCE [LARGE SCALE GENOMIC DNA]</scope>
    <source>
        <strain evidence="1 2">BE167</strain>
    </source>
</reference>
<dbReference type="RefSeq" id="WP_310055217.1">
    <property type="nucleotide sequence ID" value="NZ_JAVDVQ010000005.1"/>
</dbReference>
<keyword evidence="2" id="KW-1185">Reference proteome</keyword>
<dbReference type="Proteomes" id="UP001252243">
    <property type="component" value="Unassembled WGS sequence"/>
</dbReference>
<organism evidence="1 2">
    <name type="scientific">Arthrobacter ginsengisoli</name>
    <dbReference type="NCBI Taxonomy" id="1356565"/>
    <lineage>
        <taxon>Bacteria</taxon>
        <taxon>Bacillati</taxon>
        <taxon>Actinomycetota</taxon>
        <taxon>Actinomycetes</taxon>
        <taxon>Micrococcales</taxon>
        <taxon>Micrococcaceae</taxon>
        <taxon>Arthrobacter</taxon>
    </lineage>
</organism>
<accession>A0ABU1UAR4</accession>